<dbReference type="SMART" id="SM00326">
    <property type="entry name" value="SH3"/>
    <property type="match status" value="1"/>
</dbReference>
<accession>A0A6G0SVJ9</accession>
<dbReference type="Proteomes" id="UP000475862">
    <property type="component" value="Unassembled WGS sequence"/>
</dbReference>
<dbReference type="PANTHER" id="PTHR13357">
    <property type="entry name" value="SH3 ADAPTER PROTEIN SPIN90 NCK INTERACTING PROTEIN WITH SH3 DOMAIN"/>
    <property type="match status" value="1"/>
</dbReference>
<reference evidence="4 5" key="1">
    <citation type="submission" date="2019-08" db="EMBL/GenBank/DDBJ databases">
        <title>The genome of the soybean aphid Biotype 1, its phylome, world population structure and adaptation to the North American continent.</title>
        <authorList>
            <person name="Giordano R."/>
            <person name="Donthu R.K."/>
            <person name="Hernandez A.G."/>
            <person name="Wright C.L."/>
            <person name="Zimin A.V."/>
        </authorList>
    </citation>
    <scope>NUCLEOTIDE SEQUENCE [LARGE SCALE GENOMIC DNA]</scope>
    <source>
        <tissue evidence="4">Whole aphids</tissue>
    </source>
</reference>
<dbReference type="InterPro" id="IPR018556">
    <property type="entry name" value="SPIN90/Ldb17_LRD"/>
</dbReference>
<keyword evidence="1 2" id="KW-0728">SH3 domain</keyword>
<organism evidence="4 5">
    <name type="scientific">Aphis glycines</name>
    <name type="common">Soybean aphid</name>
    <dbReference type="NCBI Taxonomy" id="307491"/>
    <lineage>
        <taxon>Eukaryota</taxon>
        <taxon>Metazoa</taxon>
        <taxon>Ecdysozoa</taxon>
        <taxon>Arthropoda</taxon>
        <taxon>Hexapoda</taxon>
        <taxon>Insecta</taxon>
        <taxon>Pterygota</taxon>
        <taxon>Neoptera</taxon>
        <taxon>Paraneoptera</taxon>
        <taxon>Hemiptera</taxon>
        <taxon>Sternorrhyncha</taxon>
        <taxon>Aphidomorpha</taxon>
        <taxon>Aphidoidea</taxon>
        <taxon>Aphididae</taxon>
        <taxon>Aphidini</taxon>
        <taxon>Aphis</taxon>
        <taxon>Aphis</taxon>
    </lineage>
</organism>
<dbReference type="OrthoDB" id="445362at2759"/>
<dbReference type="AlphaFoldDB" id="A0A6G0SVJ9"/>
<evidence type="ECO:0000259" key="3">
    <source>
        <dbReference type="PROSITE" id="PS50002"/>
    </source>
</evidence>
<name>A0A6G0SVJ9_APHGL</name>
<dbReference type="InterPro" id="IPR036028">
    <property type="entry name" value="SH3-like_dom_sf"/>
</dbReference>
<comment type="caution">
    <text evidence="4">The sequence shown here is derived from an EMBL/GenBank/DDBJ whole genome shotgun (WGS) entry which is preliminary data.</text>
</comment>
<dbReference type="PANTHER" id="PTHR13357:SF1">
    <property type="entry name" value="NCK-INTERACTING PROTEIN WITH SH3 DOMAIN"/>
    <property type="match status" value="1"/>
</dbReference>
<dbReference type="EMBL" id="VYZN01001734">
    <property type="protein sequence ID" value="KAE9521984.1"/>
    <property type="molecule type" value="Genomic_DNA"/>
</dbReference>
<evidence type="ECO:0000313" key="4">
    <source>
        <dbReference type="EMBL" id="KAE9521984.1"/>
    </source>
</evidence>
<evidence type="ECO:0000313" key="5">
    <source>
        <dbReference type="Proteomes" id="UP000475862"/>
    </source>
</evidence>
<protein>
    <recommendedName>
        <fullName evidence="3">SH3 domain-containing protein</fullName>
    </recommendedName>
</protein>
<dbReference type="InterPro" id="IPR030125">
    <property type="entry name" value="SPIN90/Ldb17"/>
</dbReference>
<evidence type="ECO:0000256" key="2">
    <source>
        <dbReference type="PROSITE-ProRule" id="PRU00192"/>
    </source>
</evidence>
<dbReference type="SUPFAM" id="SSF50044">
    <property type="entry name" value="SH3-domain"/>
    <property type="match status" value="1"/>
</dbReference>
<evidence type="ECO:0000256" key="1">
    <source>
        <dbReference type="ARBA" id="ARBA00022443"/>
    </source>
</evidence>
<dbReference type="GO" id="GO:0006897">
    <property type="term" value="P:endocytosis"/>
    <property type="evidence" value="ECO:0007669"/>
    <property type="project" value="TreeGrafter"/>
</dbReference>
<sequence>MNDTSESNYEMLQALYDYKDTSSERTLDFKMNDEFFIYRDVADKKSWCLVINDTGDLGYVPYNYVKTIYVKDTHVLKFLDKCLSTVQQKLDVNDNFSAKYKLYESLLRRQKKFKQKLSYNTLDTPIECKTVDKGNQSEVFDQILDETKNSIGVSNKSKEITIPDVYEVVQQVRNHTGLSYNFSQVAVSVVIQYLSDLVDESTRSSLNGIREIIDAFPPTSATLPVECLENTKDGKCMQQLLEYLTAIKEDSQQRSWQIFDDHVQIEDCLIQLTSILKNADPMVINHILKIDQYTSIDSLLEYYQMELRWVIKKQLLNIFSELCKLNFVVVEIIINSILPMELARDIQNNNDDLNKQVILAEFLTLILSVGETLPISCFEYMNVDFVTKILSDIEDNELKSPNDEKKTECMINLLLSYNLQFSKIESNTTLKGLSQRNNAKVLTENLLILLNTEKDPVQVLKLKKKPKNSVEKMLNDILADSKTAKLFYINDIEVLIDIIIRQLLNIPSEEKARTSYLELCKNVIFNTEYLDRKHKLSDLNNCLQEILADDSSCTKDQDVCIIKEIYLKYPELLK</sequence>
<dbReference type="GO" id="GO:0071933">
    <property type="term" value="F:Arp2/3 complex binding"/>
    <property type="evidence" value="ECO:0007669"/>
    <property type="project" value="TreeGrafter"/>
</dbReference>
<gene>
    <name evidence="4" type="ORF">AGLY_017617</name>
</gene>
<dbReference type="InterPro" id="IPR001452">
    <property type="entry name" value="SH3_domain"/>
</dbReference>
<feature type="domain" description="SH3" evidence="3">
    <location>
        <begin position="7"/>
        <end position="70"/>
    </location>
</feature>
<dbReference type="PROSITE" id="PS50002">
    <property type="entry name" value="SH3"/>
    <property type="match status" value="1"/>
</dbReference>
<proteinExistence type="predicted"/>
<dbReference type="Pfam" id="PF09431">
    <property type="entry name" value="SPIN90_LRD"/>
    <property type="match status" value="1"/>
</dbReference>
<keyword evidence="5" id="KW-1185">Reference proteome</keyword>
<dbReference type="Gene3D" id="2.30.30.40">
    <property type="entry name" value="SH3 Domains"/>
    <property type="match status" value="1"/>
</dbReference>
<dbReference type="Pfam" id="PF00018">
    <property type="entry name" value="SH3_1"/>
    <property type="match status" value="1"/>
</dbReference>